<dbReference type="RefSeq" id="WP_366922714.1">
    <property type="nucleotide sequence ID" value="NZ_CP121694.1"/>
</dbReference>
<keyword evidence="1 9" id="KW-0963">Cytoplasm</keyword>
<sequence length="163" mass="18038">MTIAVYPGTFDPVTNGHLDIIKRAGSLFDELIIAVAADNYKNTLFSLEERAELLTQVTESMDNTTVIPFNGLLMHFVKDNGASIIIRGLRAVSDFEYEFQMSLMNKKLAGDVETLFLMTASEYSFLSSSIIKQASSMGGCIRGLVPPVVEKALQEKYKLNICE</sequence>
<keyword evidence="3 9" id="KW-0548">Nucleotidyltransferase</keyword>
<organism evidence="11 12">
    <name type="scientific">Metallumcola ferriviriculae</name>
    <dbReference type="NCBI Taxonomy" id="3039180"/>
    <lineage>
        <taxon>Bacteria</taxon>
        <taxon>Bacillati</taxon>
        <taxon>Bacillota</taxon>
        <taxon>Clostridia</taxon>
        <taxon>Neomoorellales</taxon>
        <taxon>Desulfitibacteraceae</taxon>
        <taxon>Metallumcola</taxon>
    </lineage>
</organism>
<evidence type="ECO:0000256" key="6">
    <source>
        <dbReference type="ARBA" id="ARBA00022842"/>
    </source>
</evidence>
<dbReference type="SUPFAM" id="SSF52374">
    <property type="entry name" value="Nucleotidylyl transferase"/>
    <property type="match status" value="1"/>
</dbReference>
<dbReference type="Proteomes" id="UP001329915">
    <property type="component" value="Chromosome"/>
</dbReference>
<gene>
    <name evidence="9 11" type="primary">coaD</name>
    <name evidence="11" type="ORF">MFMK1_003189</name>
</gene>
<evidence type="ECO:0000313" key="12">
    <source>
        <dbReference type="Proteomes" id="UP001329915"/>
    </source>
</evidence>
<evidence type="ECO:0000256" key="7">
    <source>
        <dbReference type="ARBA" id="ARBA00022993"/>
    </source>
</evidence>
<evidence type="ECO:0000256" key="3">
    <source>
        <dbReference type="ARBA" id="ARBA00022695"/>
    </source>
</evidence>
<dbReference type="GO" id="GO:0005737">
    <property type="term" value="C:cytoplasm"/>
    <property type="evidence" value="ECO:0007669"/>
    <property type="project" value="UniProtKB-SubCell"/>
</dbReference>
<accession>A0AAU0USU5</accession>
<keyword evidence="6 9" id="KW-0460">Magnesium</keyword>
<feature type="binding site" evidence="9">
    <location>
        <begin position="123"/>
        <end position="129"/>
    </location>
    <ligand>
        <name>ATP</name>
        <dbReference type="ChEBI" id="CHEBI:30616"/>
    </ligand>
</feature>
<feature type="binding site" evidence="9">
    <location>
        <position position="41"/>
    </location>
    <ligand>
        <name>substrate</name>
    </ligand>
</feature>
<reference evidence="11 12" key="1">
    <citation type="submission" date="2023-04" db="EMBL/GenBank/DDBJ databases">
        <authorList>
            <person name="Hsu D."/>
        </authorList>
    </citation>
    <scope>NUCLEOTIDE SEQUENCE [LARGE SCALE GENOMIC DNA]</scope>
    <source>
        <strain evidence="11 12">MK1</strain>
    </source>
</reference>
<comment type="subcellular location">
    <subcellularLocation>
        <location evidence="9">Cytoplasm</location>
    </subcellularLocation>
</comment>
<evidence type="ECO:0000259" key="10">
    <source>
        <dbReference type="Pfam" id="PF01467"/>
    </source>
</evidence>
<keyword evidence="5 9" id="KW-0067">ATP-binding</keyword>
<comment type="function">
    <text evidence="9">Reversibly transfers an adenylyl group from ATP to 4'-phosphopantetheine, yielding dephospho-CoA (dPCoA) and pyrophosphate.</text>
</comment>
<dbReference type="EMBL" id="CP121694">
    <property type="protein sequence ID" value="WRO23332.1"/>
    <property type="molecule type" value="Genomic_DNA"/>
</dbReference>
<keyword evidence="12" id="KW-1185">Reference proteome</keyword>
<protein>
    <recommendedName>
        <fullName evidence="9">Phosphopantetheine adenylyltransferase</fullName>
        <ecNumber evidence="9">2.7.7.3</ecNumber>
    </recommendedName>
    <alternativeName>
        <fullName evidence="9">Dephospho-CoA pyrophosphorylase</fullName>
    </alternativeName>
    <alternativeName>
        <fullName evidence="9">Pantetheine-phosphate adenylyltransferase</fullName>
        <shortName evidence="9">PPAT</shortName>
    </alternativeName>
</protein>
<comment type="cofactor">
    <cofactor evidence="9">
        <name>Mg(2+)</name>
        <dbReference type="ChEBI" id="CHEBI:18420"/>
    </cofactor>
</comment>
<keyword evidence="4 9" id="KW-0547">Nucleotide-binding</keyword>
<proteinExistence type="inferred from homology"/>
<comment type="pathway">
    <text evidence="9">Cofactor biosynthesis; coenzyme A biosynthesis; CoA from (R)-pantothenate: step 4/5.</text>
</comment>
<dbReference type="Pfam" id="PF01467">
    <property type="entry name" value="CTP_transf_like"/>
    <property type="match status" value="1"/>
</dbReference>
<dbReference type="GO" id="GO:0015937">
    <property type="term" value="P:coenzyme A biosynthetic process"/>
    <property type="evidence" value="ECO:0007669"/>
    <property type="project" value="UniProtKB-UniRule"/>
</dbReference>
<dbReference type="HAMAP" id="MF_00151">
    <property type="entry name" value="PPAT_bact"/>
    <property type="match status" value="1"/>
</dbReference>
<feature type="binding site" evidence="9">
    <location>
        <position position="98"/>
    </location>
    <ligand>
        <name>ATP</name>
        <dbReference type="ChEBI" id="CHEBI:30616"/>
    </ligand>
</feature>
<feature type="binding site" evidence="9">
    <location>
        <position position="87"/>
    </location>
    <ligand>
        <name>substrate</name>
    </ligand>
</feature>
<dbReference type="GO" id="GO:0004595">
    <property type="term" value="F:pantetheine-phosphate adenylyltransferase activity"/>
    <property type="evidence" value="ECO:0007669"/>
    <property type="project" value="UniProtKB-UniRule"/>
</dbReference>
<evidence type="ECO:0000256" key="5">
    <source>
        <dbReference type="ARBA" id="ARBA00022840"/>
    </source>
</evidence>
<dbReference type="NCBIfam" id="TIGR01510">
    <property type="entry name" value="coaD_prev_kdtB"/>
    <property type="match status" value="1"/>
</dbReference>
<dbReference type="PANTHER" id="PTHR21342:SF1">
    <property type="entry name" value="PHOSPHOPANTETHEINE ADENYLYLTRANSFERASE"/>
    <property type="match status" value="1"/>
</dbReference>
<evidence type="ECO:0000313" key="11">
    <source>
        <dbReference type="EMBL" id="WRO23332.1"/>
    </source>
</evidence>
<feature type="binding site" evidence="9">
    <location>
        <position position="17"/>
    </location>
    <ligand>
        <name>ATP</name>
        <dbReference type="ChEBI" id="CHEBI:30616"/>
    </ligand>
</feature>
<keyword evidence="2 9" id="KW-0808">Transferase</keyword>
<evidence type="ECO:0000256" key="1">
    <source>
        <dbReference type="ARBA" id="ARBA00022490"/>
    </source>
</evidence>
<name>A0AAU0USU5_9FIRM</name>
<keyword evidence="7 9" id="KW-0173">Coenzyme A biosynthesis</keyword>
<dbReference type="CDD" id="cd02163">
    <property type="entry name" value="PPAT"/>
    <property type="match status" value="1"/>
</dbReference>
<comment type="similarity">
    <text evidence="9">Belongs to the bacterial CoaD family.</text>
</comment>
<feature type="binding site" evidence="9">
    <location>
        <begin position="9"/>
        <end position="10"/>
    </location>
    <ligand>
        <name>ATP</name>
        <dbReference type="ChEBI" id="CHEBI:30616"/>
    </ligand>
</feature>
<feature type="binding site" evidence="9">
    <location>
        <begin position="88"/>
        <end position="90"/>
    </location>
    <ligand>
        <name>ATP</name>
        <dbReference type="ChEBI" id="CHEBI:30616"/>
    </ligand>
</feature>
<comment type="subunit">
    <text evidence="9">Homohexamer.</text>
</comment>
<dbReference type="InterPro" id="IPR001980">
    <property type="entry name" value="PPAT"/>
</dbReference>
<feature type="binding site" evidence="9">
    <location>
        <position position="73"/>
    </location>
    <ligand>
        <name>substrate</name>
    </ligand>
</feature>
<dbReference type="AlphaFoldDB" id="A0AAU0USU5"/>
<dbReference type="GO" id="GO:0005524">
    <property type="term" value="F:ATP binding"/>
    <property type="evidence" value="ECO:0007669"/>
    <property type="project" value="UniProtKB-KW"/>
</dbReference>
<dbReference type="PANTHER" id="PTHR21342">
    <property type="entry name" value="PHOSPHOPANTETHEINE ADENYLYLTRANSFERASE"/>
    <property type="match status" value="1"/>
</dbReference>
<evidence type="ECO:0000256" key="9">
    <source>
        <dbReference type="HAMAP-Rule" id="MF_00151"/>
    </source>
</evidence>
<feature type="binding site" evidence="9">
    <location>
        <position position="9"/>
    </location>
    <ligand>
        <name>substrate</name>
    </ligand>
</feature>
<feature type="site" description="Transition state stabilizer" evidence="9">
    <location>
        <position position="17"/>
    </location>
</feature>
<comment type="catalytic activity">
    <reaction evidence="8 9">
        <text>(R)-4'-phosphopantetheine + ATP + H(+) = 3'-dephospho-CoA + diphosphate</text>
        <dbReference type="Rhea" id="RHEA:19801"/>
        <dbReference type="ChEBI" id="CHEBI:15378"/>
        <dbReference type="ChEBI" id="CHEBI:30616"/>
        <dbReference type="ChEBI" id="CHEBI:33019"/>
        <dbReference type="ChEBI" id="CHEBI:57328"/>
        <dbReference type="ChEBI" id="CHEBI:61723"/>
        <dbReference type="EC" id="2.7.7.3"/>
    </reaction>
</comment>
<evidence type="ECO:0000256" key="8">
    <source>
        <dbReference type="ARBA" id="ARBA00029346"/>
    </source>
</evidence>
<feature type="domain" description="Cytidyltransferase-like" evidence="10">
    <location>
        <begin position="5"/>
        <end position="133"/>
    </location>
</feature>
<dbReference type="EC" id="2.7.7.3" evidence="9"/>
<dbReference type="KEGG" id="dbc:MFMK1_003189"/>
<dbReference type="InterPro" id="IPR014729">
    <property type="entry name" value="Rossmann-like_a/b/a_fold"/>
</dbReference>
<dbReference type="Gene3D" id="3.40.50.620">
    <property type="entry name" value="HUPs"/>
    <property type="match status" value="1"/>
</dbReference>
<dbReference type="NCBIfam" id="TIGR00125">
    <property type="entry name" value="cyt_tran_rel"/>
    <property type="match status" value="1"/>
</dbReference>
<evidence type="ECO:0000256" key="2">
    <source>
        <dbReference type="ARBA" id="ARBA00022679"/>
    </source>
</evidence>
<evidence type="ECO:0000256" key="4">
    <source>
        <dbReference type="ARBA" id="ARBA00022741"/>
    </source>
</evidence>
<dbReference type="InterPro" id="IPR004821">
    <property type="entry name" value="Cyt_trans-like"/>
</dbReference>
<dbReference type="PRINTS" id="PR01020">
    <property type="entry name" value="LPSBIOSNTHSS"/>
</dbReference>